<reference evidence="2 3" key="1">
    <citation type="journal article" date="2019" name="Nat. Ecol. Evol.">
        <title>Megaphylogeny resolves global patterns of mushroom evolution.</title>
        <authorList>
            <person name="Varga T."/>
            <person name="Krizsan K."/>
            <person name="Foldi C."/>
            <person name="Dima B."/>
            <person name="Sanchez-Garcia M."/>
            <person name="Sanchez-Ramirez S."/>
            <person name="Szollosi G.J."/>
            <person name="Szarkandi J.G."/>
            <person name="Papp V."/>
            <person name="Albert L."/>
            <person name="Andreopoulos W."/>
            <person name="Angelini C."/>
            <person name="Antonin V."/>
            <person name="Barry K.W."/>
            <person name="Bougher N.L."/>
            <person name="Buchanan P."/>
            <person name="Buyck B."/>
            <person name="Bense V."/>
            <person name="Catcheside P."/>
            <person name="Chovatia M."/>
            <person name="Cooper J."/>
            <person name="Damon W."/>
            <person name="Desjardin D."/>
            <person name="Finy P."/>
            <person name="Geml J."/>
            <person name="Haridas S."/>
            <person name="Hughes K."/>
            <person name="Justo A."/>
            <person name="Karasinski D."/>
            <person name="Kautmanova I."/>
            <person name="Kiss B."/>
            <person name="Kocsube S."/>
            <person name="Kotiranta H."/>
            <person name="LaButti K.M."/>
            <person name="Lechner B.E."/>
            <person name="Liimatainen K."/>
            <person name="Lipzen A."/>
            <person name="Lukacs Z."/>
            <person name="Mihaltcheva S."/>
            <person name="Morgado L.N."/>
            <person name="Niskanen T."/>
            <person name="Noordeloos M.E."/>
            <person name="Ohm R.A."/>
            <person name="Ortiz-Santana B."/>
            <person name="Ovrebo C."/>
            <person name="Racz N."/>
            <person name="Riley R."/>
            <person name="Savchenko A."/>
            <person name="Shiryaev A."/>
            <person name="Soop K."/>
            <person name="Spirin V."/>
            <person name="Szebenyi C."/>
            <person name="Tomsovsky M."/>
            <person name="Tulloss R.E."/>
            <person name="Uehling J."/>
            <person name="Grigoriev I.V."/>
            <person name="Vagvolgyi C."/>
            <person name="Papp T."/>
            <person name="Martin F.M."/>
            <person name="Miettinen O."/>
            <person name="Hibbett D.S."/>
            <person name="Nagy L.G."/>
        </authorList>
    </citation>
    <scope>NUCLEOTIDE SEQUENCE [LARGE SCALE GENOMIC DNA]</scope>
    <source>
        <strain evidence="2 3">CBS 962.96</strain>
    </source>
</reference>
<feature type="compositionally biased region" description="Basic residues" evidence="1">
    <location>
        <begin position="77"/>
        <end position="93"/>
    </location>
</feature>
<dbReference type="AlphaFoldDB" id="A0A4S8LHR3"/>
<sequence length="137" mass="14732">MALQASFAHYDNVNANPACPVVLSSFPLCVVCYSKPSLVSFVDAFIPSAELLSPEVGDRFFVASTLLTRVGSNSKKVKRKGKGVQDKKKRKAQSKPECPIHTVSISSIGNTKKEKDCTVRGFTGNVDLTAALQAQIT</sequence>
<evidence type="ECO:0000256" key="1">
    <source>
        <dbReference type="SAM" id="MobiDB-lite"/>
    </source>
</evidence>
<protein>
    <submittedName>
        <fullName evidence="2">Uncharacterized protein</fullName>
    </submittedName>
</protein>
<dbReference type="EMBL" id="ML179405">
    <property type="protein sequence ID" value="THU88554.1"/>
    <property type="molecule type" value="Genomic_DNA"/>
</dbReference>
<accession>A0A4S8LHR3</accession>
<dbReference type="Proteomes" id="UP000297245">
    <property type="component" value="Unassembled WGS sequence"/>
</dbReference>
<gene>
    <name evidence="2" type="ORF">K435DRAFT_803425</name>
</gene>
<keyword evidence="3" id="KW-1185">Reference proteome</keyword>
<evidence type="ECO:0000313" key="2">
    <source>
        <dbReference type="EMBL" id="THU88554.1"/>
    </source>
</evidence>
<organism evidence="2 3">
    <name type="scientific">Dendrothele bispora (strain CBS 962.96)</name>
    <dbReference type="NCBI Taxonomy" id="1314807"/>
    <lineage>
        <taxon>Eukaryota</taxon>
        <taxon>Fungi</taxon>
        <taxon>Dikarya</taxon>
        <taxon>Basidiomycota</taxon>
        <taxon>Agaricomycotina</taxon>
        <taxon>Agaricomycetes</taxon>
        <taxon>Agaricomycetidae</taxon>
        <taxon>Agaricales</taxon>
        <taxon>Agaricales incertae sedis</taxon>
        <taxon>Dendrothele</taxon>
    </lineage>
</organism>
<proteinExistence type="predicted"/>
<name>A0A4S8LHR3_DENBC</name>
<feature type="region of interest" description="Disordered" evidence="1">
    <location>
        <begin position="77"/>
        <end position="97"/>
    </location>
</feature>
<evidence type="ECO:0000313" key="3">
    <source>
        <dbReference type="Proteomes" id="UP000297245"/>
    </source>
</evidence>